<sequence length="251" mass="27691">MRKTQRKRIAEVKVLDYHDVLLREQDVSLLEGPHWLNDQVVAFYFEYLSREGLGGDGRGCVAPTPEPTPGCDAKSPSWASAPATTSLQQQKQQPQQRTVGDVLLLPPATSFLLIHSREACDSMRCPEGVERAGKDRVEGYTGSITSFMLMRLSAYPSALLSCISPTRKVMALLYNRFLKHSFFNNTHPTATSAAHDLLAAHLTTIVIVVIVVIVAIVAIIVIIAATGAITPPGTPFQWAQLQRWRLSCWLP</sequence>
<evidence type="ECO:0008006" key="6">
    <source>
        <dbReference type="Google" id="ProtNLM"/>
    </source>
</evidence>
<keyword evidence="1" id="KW-0788">Thiol protease</keyword>
<dbReference type="SUPFAM" id="SSF54001">
    <property type="entry name" value="Cysteine proteinases"/>
    <property type="match status" value="1"/>
</dbReference>
<keyword evidence="3" id="KW-0472">Membrane</keyword>
<keyword evidence="1" id="KW-0645">Protease</keyword>
<dbReference type="GO" id="GO:0000338">
    <property type="term" value="P:protein deneddylation"/>
    <property type="evidence" value="ECO:0007669"/>
    <property type="project" value="TreeGrafter"/>
</dbReference>
<evidence type="ECO:0000256" key="3">
    <source>
        <dbReference type="SAM" id="Phobius"/>
    </source>
</evidence>
<accession>A0A8J4GXJ3</accession>
<feature type="region of interest" description="Disordered" evidence="2">
    <location>
        <begin position="58"/>
        <end position="97"/>
    </location>
</feature>
<keyword evidence="1" id="KW-0378">Hydrolase</keyword>
<organism evidence="4 5">
    <name type="scientific">Volvox reticuliferus</name>
    <dbReference type="NCBI Taxonomy" id="1737510"/>
    <lineage>
        <taxon>Eukaryota</taxon>
        <taxon>Viridiplantae</taxon>
        <taxon>Chlorophyta</taxon>
        <taxon>core chlorophytes</taxon>
        <taxon>Chlorophyceae</taxon>
        <taxon>CS clade</taxon>
        <taxon>Chlamydomonadales</taxon>
        <taxon>Volvocaceae</taxon>
        <taxon>Volvox</taxon>
    </lineage>
</organism>
<feature type="transmembrane region" description="Helical" evidence="3">
    <location>
        <begin position="205"/>
        <end position="229"/>
    </location>
</feature>
<dbReference type="Gene3D" id="3.40.395.10">
    <property type="entry name" value="Adenoviral Proteinase, Chain A"/>
    <property type="match status" value="1"/>
</dbReference>
<reference evidence="4" key="1">
    <citation type="journal article" date="2021" name="Proc. Natl. Acad. Sci. U.S.A.">
        <title>Three genomes in the algal genus Volvox reveal the fate of a haploid sex-determining region after a transition to homothallism.</title>
        <authorList>
            <person name="Yamamoto K."/>
            <person name="Hamaji T."/>
            <person name="Kawai-Toyooka H."/>
            <person name="Matsuzaki R."/>
            <person name="Takahashi F."/>
            <person name="Nishimura Y."/>
            <person name="Kawachi M."/>
            <person name="Noguchi H."/>
            <person name="Minakuchi Y."/>
            <person name="Umen J.G."/>
            <person name="Toyoda A."/>
            <person name="Nozaki H."/>
        </authorList>
    </citation>
    <scope>NUCLEOTIDE SEQUENCE</scope>
    <source>
        <strain evidence="4">NIES-3785</strain>
    </source>
</reference>
<name>A0A8J4GXJ3_9CHLO</name>
<dbReference type="InterPro" id="IPR044613">
    <property type="entry name" value="Nep1/2-like"/>
</dbReference>
<dbReference type="Proteomes" id="UP000722791">
    <property type="component" value="Unassembled WGS sequence"/>
</dbReference>
<evidence type="ECO:0000256" key="2">
    <source>
        <dbReference type="SAM" id="MobiDB-lite"/>
    </source>
</evidence>
<evidence type="ECO:0000313" key="5">
    <source>
        <dbReference type="Proteomes" id="UP000722791"/>
    </source>
</evidence>
<gene>
    <name evidence="4" type="ORF">Vretimale_18558</name>
</gene>
<evidence type="ECO:0000313" key="4">
    <source>
        <dbReference type="EMBL" id="GIM15870.1"/>
    </source>
</evidence>
<evidence type="ECO:0000256" key="1">
    <source>
        <dbReference type="ARBA" id="ARBA00022807"/>
    </source>
</evidence>
<keyword evidence="3" id="KW-1133">Transmembrane helix</keyword>
<proteinExistence type="predicted"/>
<dbReference type="InterPro" id="IPR038765">
    <property type="entry name" value="Papain-like_cys_pep_sf"/>
</dbReference>
<comment type="caution">
    <text evidence="4">The sequence shown here is derived from an EMBL/GenBank/DDBJ whole genome shotgun (WGS) entry which is preliminary data.</text>
</comment>
<dbReference type="PANTHER" id="PTHR46468:SF1">
    <property type="entry name" value="SENTRIN-SPECIFIC PROTEASE 8"/>
    <property type="match status" value="1"/>
</dbReference>
<keyword evidence="3" id="KW-0812">Transmembrane</keyword>
<dbReference type="GO" id="GO:0008234">
    <property type="term" value="F:cysteine-type peptidase activity"/>
    <property type="evidence" value="ECO:0007669"/>
    <property type="project" value="UniProtKB-KW"/>
</dbReference>
<protein>
    <recommendedName>
        <fullName evidence="6">Ubiquitin-like protease family profile domain-containing protein</fullName>
    </recommendedName>
</protein>
<dbReference type="EMBL" id="BNCQ01000070">
    <property type="protein sequence ID" value="GIM15870.1"/>
    <property type="molecule type" value="Genomic_DNA"/>
</dbReference>
<dbReference type="PANTHER" id="PTHR46468">
    <property type="entry name" value="SENTRIN-SPECIFIC PROTEASE 8"/>
    <property type="match status" value="1"/>
</dbReference>
<dbReference type="GO" id="GO:0019784">
    <property type="term" value="F:deNEDDylase activity"/>
    <property type="evidence" value="ECO:0007669"/>
    <property type="project" value="InterPro"/>
</dbReference>
<feature type="compositionally biased region" description="Low complexity" evidence="2">
    <location>
        <begin position="73"/>
        <end position="96"/>
    </location>
</feature>
<dbReference type="AlphaFoldDB" id="A0A8J4GXJ3"/>